<feature type="transmembrane region" description="Helical" evidence="7">
    <location>
        <begin position="12"/>
        <end position="33"/>
    </location>
</feature>
<evidence type="ECO:0000256" key="6">
    <source>
        <dbReference type="ARBA" id="ARBA00023136"/>
    </source>
</evidence>
<dbReference type="NCBIfam" id="TIGR00786">
    <property type="entry name" value="dctM"/>
    <property type="match status" value="1"/>
</dbReference>
<feature type="transmembrane region" description="Helical" evidence="7">
    <location>
        <begin position="244"/>
        <end position="264"/>
    </location>
</feature>
<feature type="transmembrane region" description="Helical" evidence="7">
    <location>
        <begin position="300"/>
        <end position="322"/>
    </location>
</feature>
<feature type="transmembrane region" description="Helical" evidence="7">
    <location>
        <begin position="128"/>
        <end position="152"/>
    </location>
</feature>
<proteinExistence type="inferred from homology"/>
<accession>A0ABS6ZQ91</accession>
<keyword evidence="6 7" id="KW-0472">Membrane</keyword>
<name>A0ABS6ZQ91_9GAMM</name>
<keyword evidence="5 7" id="KW-1133">Transmembrane helix</keyword>
<dbReference type="InterPro" id="IPR004681">
    <property type="entry name" value="TRAP_DctM"/>
</dbReference>
<evidence type="ECO:0000256" key="2">
    <source>
        <dbReference type="ARBA" id="ARBA00022475"/>
    </source>
</evidence>
<evidence type="ECO:0000256" key="5">
    <source>
        <dbReference type="ARBA" id="ARBA00022989"/>
    </source>
</evidence>
<evidence type="ECO:0000313" key="10">
    <source>
        <dbReference type="Proteomes" id="UP000769617"/>
    </source>
</evidence>
<keyword evidence="3 7" id="KW-0997">Cell inner membrane</keyword>
<comment type="subunit">
    <text evidence="7">The complex comprises the extracytoplasmic solute receptor protein and the two transmembrane proteins.</text>
</comment>
<feature type="transmembrane region" description="Helical" evidence="7">
    <location>
        <begin position="342"/>
        <end position="372"/>
    </location>
</feature>
<feature type="transmembrane region" description="Helical" evidence="7">
    <location>
        <begin position="164"/>
        <end position="187"/>
    </location>
</feature>
<comment type="function">
    <text evidence="7">Part of the tripartite ATP-independent periplasmic (TRAP) transport system.</text>
</comment>
<dbReference type="Pfam" id="PF06808">
    <property type="entry name" value="DctM"/>
    <property type="match status" value="1"/>
</dbReference>
<evidence type="ECO:0000256" key="1">
    <source>
        <dbReference type="ARBA" id="ARBA00004429"/>
    </source>
</evidence>
<keyword evidence="2" id="KW-1003">Cell membrane</keyword>
<dbReference type="Proteomes" id="UP000769617">
    <property type="component" value="Unassembled WGS sequence"/>
</dbReference>
<evidence type="ECO:0000259" key="8">
    <source>
        <dbReference type="Pfam" id="PF06808"/>
    </source>
</evidence>
<comment type="subcellular location">
    <subcellularLocation>
        <location evidence="1 7">Cell inner membrane</location>
        <topology evidence="1 7">Multi-pass membrane protein</topology>
    </subcellularLocation>
</comment>
<keyword evidence="10" id="KW-1185">Reference proteome</keyword>
<keyword evidence="7" id="KW-0813">Transport</keyword>
<feature type="transmembrane region" description="Helical" evidence="7">
    <location>
        <begin position="83"/>
        <end position="108"/>
    </location>
</feature>
<dbReference type="PIRSF" id="PIRSF006066">
    <property type="entry name" value="HI0050"/>
    <property type="match status" value="1"/>
</dbReference>
<evidence type="ECO:0000256" key="7">
    <source>
        <dbReference type="RuleBase" id="RU369079"/>
    </source>
</evidence>
<comment type="similarity">
    <text evidence="7">Belongs to the TRAP transporter large permease family.</text>
</comment>
<dbReference type="PANTHER" id="PTHR33362:SF3">
    <property type="entry name" value="SIALIC ACID TRAP TRANSPORTER PERMEASE PROTEIN SIAT"/>
    <property type="match status" value="1"/>
</dbReference>
<dbReference type="EMBL" id="JAHYCA010000004">
    <property type="protein sequence ID" value="MBW6391973.1"/>
    <property type="molecule type" value="Genomic_DNA"/>
</dbReference>
<reference evidence="9 10" key="1">
    <citation type="submission" date="2021-07" db="EMBL/GenBank/DDBJ databases">
        <authorList>
            <person name="So Y."/>
        </authorList>
    </citation>
    <scope>NUCLEOTIDE SEQUENCE [LARGE SCALE GENOMIC DNA]</scope>
    <source>
        <strain evidence="9 10">Y3S6</strain>
    </source>
</reference>
<feature type="transmembrane region" description="Helical" evidence="7">
    <location>
        <begin position="384"/>
        <end position="408"/>
    </location>
</feature>
<keyword evidence="4 7" id="KW-0812">Transmembrane</keyword>
<sequence>MTPSRRGPLVPPIIAATAVGLCLFLALQGYYLGFLFASLFTMLLLGIPIAIALAGSCLMYVYLTGRVPDVVVAHRMINGVDSFPLLAIPFFILAGNLMNNGGITTRIFDFAKALMGWMRGGLGHVNVGASIVFSGMSGAAVADAGGLGTIEIKAMRDAGYDQEFAVGITAASSTIGPIIPPSLPMVIYGVMASTSVGQLFAAGLIPGLLMGVVLMVMITWLARRRGYPRDASFSLGFLGVAAKRAFLSLMTPVIIVGGIITGAFTPTEAAIAAVIYALLLGTVVYRTLTWRRLLKVSMETIETTAIILFIVAGASIFAWILTSNQVTQHVVALMGPFSDSQFAVLLFANLVLLVVGCFMETIAAITILVPVLLPLAVAAGVDPVHFGVIMVLNLMIGLLTPPVGMVLYVLSRVSNISFEKCMRGTLPFLVPLVLALLLVTFIPAISMWLPTLFYR</sequence>
<dbReference type="PANTHER" id="PTHR33362">
    <property type="entry name" value="SIALIC ACID TRAP TRANSPORTER PERMEASE PROTEIN SIAT-RELATED"/>
    <property type="match status" value="1"/>
</dbReference>
<organism evidence="9 10">
    <name type="scientific">Billgrantia antri</name>
    <dbReference type="NCBI Taxonomy" id="2846777"/>
    <lineage>
        <taxon>Bacteria</taxon>
        <taxon>Pseudomonadati</taxon>
        <taxon>Pseudomonadota</taxon>
        <taxon>Gammaproteobacteria</taxon>
        <taxon>Oceanospirillales</taxon>
        <taxon>Halomonadaceae</taxon>
        <taxon>Billgrantia</taxon>
    </lineage>
</organism>
<feature type="transmembrane region" description="Helical" evidence="7">
    <location>
        <begin position="199"/>
        <end position="223"/>
    </location>
</feature>
<evidence type="ECO:0000256" key="3">
    <source>
        <dbReference type="ARBA" id="ARBA00022519"/>
    </source>
</evidence>
<dbReference type="InterPro" id="IPR010656">
    <property type="entry name" value="DctM"/>
</dbReference>
<protein>
    <recommendedName>
        <fullName evidence="7">TRAP transporter large permease protein</fullName>
    </recommendedName>
</protein>
<evidence type="ECO:0000313" key="9">
    <source>
        <dbReference type="EMBL" id="MBW6391973.1"/>
    </source>
</evidence>
<evidence type="ECO:0000256" key="4">
    <source>
        <dbReference type="ARBA" id="ARBA00022692"/>
    </source>
</evidence>
<feature type="transmembrane region" description="Helical" evidence="7">
    <location>
        <begin position="428"/>
        <end position="449"/>
    </location>
</feature>
<feature type="domain" description="TRAP C4-dicarboxylate transport system permease DctM subunit" evidence="8">
    <location>
        <begin position="36"/>
        <end position="445"/>
    </location>
</feature>
<feature type="transmembrane region" description="Helical" evidence="7">
    <location>
        <begin position="39"/>
        <end position="63"/>
    </location>
</feature>
<comment type="caution">
    <text evidence="9">The sequence shown here is derived from an EMBL/GenBank/DDBJ whole genome shotgun (WGS) entry which is preliminary data.</text>
</comment>
<feature type="transmembrane region" description="Helical" evidence="7">
    <location>
        <begin position="270"/>
        <end position="288"/>
    </location>
</feature>
<dbReference type="RefSeq" id="WP_219792463.1">
    <property type="nucleotide sequence ID" value="NZ_JAHYCA010000004.1"/>
</dbReference>
<gene>
    <name evidence="9" type="ORF">KPL81_12490</name>
</gene>